<proteinExistence type="predicted"/>
<feature type="domain" description="Serine aminopeptidase S33" evidence="1">
    <location>
        <begin position="45"/>
        <end position="295"/>
    </location>
</feature>
<dbReference type="PANTHER" id="PTHR11614">
    <property type="entry name" value="PHOSPHOLIPASE-RELATED"/>
    <property type="match status" value="1"/>
</dbReference>
<comment type="caution">
    <text evidence="2">The sequence shown here is derived from an EMBL/GenBank/DDBJ whole genome shotgun (WGS) entry which is preliminary data.</text>
</comment>
<evidence type="ECO:0000313" key="3">
    <source>
        <dbReference type="Proteomes" id="UP000481421"/>
    </source>
</evidence>
<dbReference type="Proteomes" id="UP000481421">
    <property type="component" value="Unassembled WGS sequence"/>
</dbReference>
<accession>A0A6B3RQ43</accession>
<dbReference type="InterPro" id="IPR022742">
    <property type="entry name" value="Hydrolase_4"/>
</dbReference>
<dbReference type="InterPro" id="IPR029058">
    <property type="entry name" value="AB_hydrolase_fold"/>
</dbReference>
<keyword evidence="2" id="KW-0378">Hydrolase</keyword>
<dbReference type="GO" id="GO:0016787">
    <property type="term" value="F:hydrolase activity"/>
    <property type="evidence" value="ECO:0007669"/>
    <property type="project" value="UniProtKB-KW"/>
</dbReference>
<evidence type="ECO:0000259" key="1">
    <source>
        <dbReference type="Pfam" id="PF12146"/>
    </source>
</evidence>
<dbReference type="Pfam" id="PF12146">
    <property type="entry name" value="Hydrolase_4"/>
    <property type="match status" value="1"/>
</dbReference>
<evidence type="ECO:0000313" key="2">
    <source>
        <dbReference type="EMBL" id="NEX47373.1"/>
    </source>
</evidence>
<organism evidence="2 3">
    <name type="scientific">Pseudotabrizicola algicola</name>
    <dbReference type="NCBI Taxonomy" id="2709381"/>
    <lineage>
        <taxon>Bacteria</taxon>
        <taxon>Pseudomonadati</taxon>
        <taxon>Pseudomonadota</taxon>
        <taxon>Alphaproteobacteria</taxon>
        <taxon>Rhodobacterales</taxon>
        <taxon>Paracoccaceae</taxon>
        <taxon>Pseudotabrizicola</taxon>
    </lineage>
</organism>
<dbReference type="RefSeq" id="WP_164613006.1">
    <property type="nucleotide sequence ID" value="NZ_JAAIKE010000004.1"/>
</dbReference>
<protein>
    <submittedName>
        <fullName evidence="2">Alpha/beta hydrolase</fullName>
    </submittedName>
</protein>
<dbReference type="InterPro" id="IPR051044">
    <property type="entry name" value="MAG_DAG_Lipase"/>
</dbReference>
<keyword evidence="3" id="KW-1185">Reference proteome</keyword>
<name>A0A6B3RQ43_9RHOB</name>
<dbReference type="AlphaFoldDB" id="A0A6B3RQ43"/>
<reference evidence="2 3" key="1">
    <citation type="submission" date="2020-02" db="EMBL/GenBank/DDBJ databases">
        <title>Rhodobacter algicola sp. nov., isolated from microalga culture.</title>
        <authorList>
            <person name="Park C.-Y."/>
        </authorList>
    </citation>
    <scope>NUCLEOTIDE SEQUENCE [LARGE SCALE GENOMIC DNA]</scope>
    <source>
        <strain evidence="2 3">ETT8</strain>
    </source>
</reference>
<dbReference type="Gene3D" id="3.40.50.1820">
    <property type="entry name" value="alpha/beta hydrolase"/>
    <property type="match status" value="1"/>
</dbReference>
<dbReference type="SUPFAM" id="SSF53474">
    <property type="entry name" value="alpha/beta-Hydrolases"/>
    <property type="match status" value="1"/>
</dbReference>
<gene>
    <name evidence="2" type="ORF">G3572_14260</name>
</gene>
<dbReference type="EMBL" id="JAAIKE010000004">
    <property type="protein sequence ID" value="NEX47373.1"/>
    <property type="molecule type" value="Genomic_DNA"/>
</dbReference>
<sequence length="315" mass="34632">MTQPLFPAAPLYADLALGPDGGAAYWLTTVDGVRIRAGVWPVGEKGTVLLFPGRTEYVEKYGMGAADLAARGYATVVVDWRGQGLADRLLPDRMLGHVGQFHDYQLDVQAVLDMARRLGLPEPYYLMSHSMGGAIALRALMHGLPVKAAVFSAPMWGIAMAAWMRPFAQPIAQISGLLGLSHRLAPSTSNKNYILDVGFGGNVLTTDPEMWRYMKRQMTERPELALGGPSLAWVYTALMECRDLSLAPSPDYPALTVLGSAEKVVDVAPIHLRMARWRNGRLDMYHGAEHEVPMEALAHRTRFYDDAAALFDAHR</sequence>